<dbReference type="PANTHER" id="PTHR12110">
    <property type="entry name" value="HYDROXYPYRUVATE ISOMERASE"/>
    <property type="match status" value="1"/>
</dbReference>
<dbReference type="Pfam" id="PF01261">
    <property type="entry name" value="AP_endonuc_2"/>
    <property type="match status" value="1"/>
</dbReference>
<name>A0ABS7K8G2_9BACI</name>
<dbReference type="SUPFAM" id="SSF51658">
    <property type="entry name" value="Xylose isomerase-like"/>
    <property type="match status" value="1"/>
</dbReference>
<reference evidence="2 3" key="1">
    <citation type="submission" date="2020-07" db="EMBL/GenBank/DDBJ databases">
        <title>Fungal Genomes of the International Space Station.</title>
        <authorList>
            <person name="Seuylemezian A."/>
            <person name="Singh N.K."/>
            <person name="Wood J."/>
            <person name="Venkateswaran K."/>
        </authorList>
    </citation>
    <scope>NUCLEOTIDE SEQUENCE [LARGE SCALE GENOMIC DNA]</scope>
    <source>
        <strain evidence="2 3">PL-B2</strain>
    </source>
</reference>
<protein>
    <submittedName>
        <fullName evidence="2">Sugar phosphate isomerase/epimerase</fullName>
    </submittedName>
</protein>
<dbReference type="Gene3D" id="3.20.20.150">
    <property type="entry name" value="Divalent-metal-dependent TIM barrel enzymes"/>
    <property type="match status" value="1"/>
</dbReference>
<dbReference type="InterPro" id="IPR050312">
    <property type="entry name" value="IolE/XylAMocC-like"/>
</dbReference>
<evidence type="ECO:0000259" key="1">
    <source>
        <dbReference type="Pfam" id="PF01261"/>
    </source>
</evidence>
<dbReference type="PANTHER" id="PTHR12110:SF52">
    <property type="entry name" value="XYLOSE ISOMERASE"/>
    <property type="match status" value="1"/>
</dbReference>
<keyword evidence="3" id="KW-1185">Reference proteome</keyword>
<evidence type="ECO:0000313" key="2">
    <source>
        <dbReference type="EMBL" id="MBY0098386.1"/>
    </source>
</evidence>
<proteinExistence type="predicted"/>
<organism evidence="2 3">
    <name type="scientific">Mesobacillus maritimus</name>
    <dbReference type="NCBI Taxonomy" id="1643336"/>
    <lineage>
        <taxon>Bacteria</taxon>
        <taxon>Bacillati</taxon>
        <taxon>Bacillota</taxon>
        <taxon>Bacilli</taxon>
        <taxon>Bacillales</taxon>
        <taxon>Bacillaceae</taxon>
        <taxon>Mesobacillus</taxon>
    </lineage>
</organism>
<dbReference type="InterPro" id="IPR013022">
    <property type="entry name" value="Xyl_isomerase-like_TIM-brl"/>
</dbReference>
<dbReference type="InterPro" id="IPR036237">
    <property type="entry name" value="Xyl_isomerase-like_sf"/>
</dbReference>
<dbReference type="Proteomes" id="UP000769780">
    <property type="component" value="Unassembled WGS sequence"/>
</dbReference>
<evidence type="ECO:0000313" key="3">
    <source>
        <dbReference type="Proteomes" id="UP000769780"/>
    </source>
</evidence>
<gene>
    <name evidence="2" type="ORF">H0185_16485</name>
</gene>
<accession>A0ABS7K8G2</accession>
<comment type="caution">
    <text evidence="2">The sequence shown here is derived from an EMBL/GenBank/DDBJ whole genome shotgun (WGS) entry which is preliminary data.</text>
</comment>
<sequence length="281" mass="31591">MYRGSVRRHSTVENFEKLSLNQITTDQWNLRDAVEGCARAEIPWIAPWRHKVQETGLKESRKLIKDAGLKVSSLCRGGMFPAATALERQKRIDDNKRAVEEAAELGTDVLVLVCGPSPDRDIISAREMVAEGITQLVPFAESYGVKLGIEPLHPMYAAERSVVVSLDLANTLAEAYRPDQVGVVVDVFHVWWDPDLYNQINRAKGRILGFHVSDWLVPLPDMLKGRGMMGDGVIDIQRIRKAVDEVGYSGPIEVEIFNDQVWSQQGDETLQQIKDTYLKHV</sequence>
<keyword evidence="2" id="KW-0413">Isomerase</keyword>
<dbReference type="EMBL" id="JACWFH010000023">
    <property type="protein sequence ID" value="MBY0098386.1"/>
    <property type="molecule type" value="Genomic_DNA"/>
</dbReference>
<feature type="domain" description="Xylose isomerase-like TIM barrel" evidence="1">
    <location>
        <begin position="48"/>
        <end position="267"/>
    </location>
</feature>
<dbReference type="GO" id="GO:0016853">
    <property type="term" value="F:isomerase activity"/>
    <property type="evidence" value="ECO:0007669"/>
    <property type="project" value="UniProtKB-KW"/>
</dbReference>